<proteinExistence type="predicted"/>
<comment type="caution">
    <text evidence="1">The sequence shown here is derived from an EMBL/GenBank/DDBJ whole genome shotgun (WGS) entry which is preliminary data.</text>
</comment>
<protein>
    <submittedName>
        <fullName evidence="1">Type II toxin-antitoxin system Phd/YefM family antitoxin</fullName>
    </submittedName>
</protein>
<dbReference type="InterPro" id="IPR049537">
    <property type="entry name" value="RelB-like"/>
</dbReference>
<dbReference type="AlphaFoldDB" id="A0A7J4ZRJ4"/>
<organism evidence="1 2">
    <name type="scientific">Oryzomonas japonica</name>
    <dbReference type="NCBI Taxonomy" id="2603858"/>
    <lineage>
        <taxon>Bacteria</taxon>
        <taxon>Pseudomonadati</taxon>
        <taxon>Thermodesulfobacteriota</taxon>
        <taxon>Desulfuromonadia</taxon>
        <taxon>Geobacterales</taxon>
        <taxon>Geobacteraceae</taxon>
        <taxon>Oryzomonas</taxon>
    </lineage>
</organism>
<dbReference type="Pfam" id="PF18506">
    <property type="entry name" value="RelB-like"/>
    <property type="match status" value="1"/>
</dbReference>
<dbReference type="Proteomes" id="UP000420562">
    <property type="component" value="Unassembled WGS sequence"/>
</dbReference>
<reference evidence="1 2" key="1">
    <citation type="submission" date="2019-09" db="EMBL/GenBank/DDBJ databases">
        <title>Geobacter sp. Red96, a novel strain isolated from paddy soil.</title>
        <authorList>
            <person name="Xu Z."/>
            <person name="Masuda Y."/>
            <person name="Itoh H."/>
            <person name="Senoo K."/>
        </authorList>
    </citation>
    <scope>NUCLEOTIDE SEQUENCE [LARGE SCALE GENOMIC DNA]</scope>
    <source>
        <strain evidence="1 2">Red96</strain>
    </source>
</reference>
<dbReference type="EMBL" id="VZQZ01000004">
    <property type="protein sequence ID" value="KAB0665585.1"/>
    <property type="molecule type" value="Genomic_DNA"/>
</dbReference>
<keyword evidence="2" id="KW-1185">Reference proteome</keyword>
<name>A0A7J4ZRJ4_9BACT</name>
<evidence type="ECO:0000313" key="2">
    <source>
        <dbReference type="Proteomes" id="UP000420562"/>
    </source>
</evidence>
<sequence length="63" mass="7322">MQPGEAQYITSSTGRKKAVILPIREYQRLLEDLHDLTVVAERREEYPISLEEMKKRLADHAVV</sequence>
<evidence type="ECO:0000313" key="1">
    <source>
        <dbReference type="EMBL" id="KAB0665585.1"/>
    </source>
</evidence>
<gene>
    <name evidence="1" type="ORF">F6V25_07630</name>
</gene>
<dbReference type="RefSeq" id="WP_151128023.1">
    <property type="nucleotide sequence ID" value="NZ_VZQZ01000004.1"/>
</dbReference>
<accession>A0A7J4ZRJ4</accession>